<keyword evidence="2" id="KW-0479">Metal-binding</keyword>
<proteinExistence type="inferred from homology"/>
<sequence>MSSTSGDARNNVIVFFTDQQRWDTTGAHGNPLDLTPNFDRLAAEGVHVENSFTCQPVCAPSRASLQTGRYPARVGCFRNDIPLPEDTPTLAGCFDEAGYDTGYIGKWHLGDTDTAGPVRPEQRGGYTDWLAANLLEFTSDAYQTTLYDGEGRAHELPGYRADALTDAALDYITRERDAPFLLFLSFLEPHHQNQRDDYPAPEGYGERYAGAWSPGDLAALGGNSAEHLGGYLGMVKRLDECLGRVLAALDDTGLADDTVVLFTSDHGCHFKTRNDEYKRSCHDASIRVPTALRGPGLDTGRPITRLVSHIDLPPTLLEAAGLDVPAWMDGRSLLPLVRGEDDDRPNDVLVQISESEVGRALRTPRWKYGAVAPGRDAWNTPCADRYVDAYLYDLENDPHELRNLVAEPAAAEVLGPLRERLARRLAETGEHAVVDPAG</sequence>
<evidence type="ECO:0000256" key="4">
    <source>
        <dbReference type="ARBA" id="ARBA00022837"/>
    </source>
</evidence>
<dbReference type="InterPro" id="IPR024607">
    <property type="entry name" value="Sulfatase_CS"/>
</dbReference>
<dbReference type="RefSeq" id="WP_242677239.1">
    <property type="nucleotide sequence ID" value="NZ_CP036455.1"/>
</dbReference>
<dbReference type="Pfam" id="PF00884">
    <property type="entry name" value="Sulfatase"/>
    <property type="match status" value="1"/>
</dbReference>
<keyword evidence="7" id="KW-1185">Reference proteome</keyword>
<dbReference type="SUPFAM" id="SSF53649">
    <property type="entry name" value="Alkaline phosphatase-like"/>
    <property type="match status" value="1"/>
</dbReference>
<keyword evidence="3 6" id="KW-0378">Hydrolase</keyword>
<dbReference type="EC" id="3.1.6.1" evidence="6"/>
<dbReference type="GO" id="GO:0046872">
    <property type="term" value="F:metal ion binding"/>
    <property type="evidence" value="ECO:0007669"/>
    <property type="project" value="UniProtKB-KW"/>
</dbReference>
<dbReference type="InterPro" id="IPR000917">
    <property type="entry name" value="Sulfatase_N"/>
</dbReference>
<keyword evidence="4" id="KW-0106">Calcium</keyword>
<dbReference type="Gene3D" id="3.40.720.10">
    <property type="entry name" value="Alkaline Phosphatase, subunit A"/>
    <property type="match status" value="1"/>
</dbReference>
<dbReference type="PANTHER" id="PTHR42693:SF53">
    <property type="entry name" value="ENDO-4-O-SULFATASE"/>
    <property type="match status" value="1"/>
</dbReference>
<dbReference type="Proteomes" id="UP000292235">
    <property type="component" value="Chromosome"/>
</dbReference>
<evidence type="ECO:0000256" key="3">
    <source>
        <dbReference type="ARBA" id="ARBA00022801"/>
    </source>
</evidence>
<dbReference type="PROSITE" id="PS00149">
    <property type="entry name" value="SULFATASE_2"/>
    <property type="match status" value="1"/>
</dbReference>
<reference evidence="6 7" key="1">
    <citation type="submission" date="2019-02" db="EMBL/GenBank/DDBJ databases">
        <authorList>
            <person name="Khodamoradi S."/>
            <person name="Hahnke R.L."/>
            <person name="Kaempfer P."/>
            <person name="Schumann P."/>
            <person name="Rohde M."/>
            <person name="Steinert M."/>
            <person name="Luzhetskyy A."/>
            <person name="Wink J."/>
            <person name="Ruckert C."/>
        </authorList>
    </citation>
    <scope>NUCLEOTIDE SEQUENCE [LARGE SCALE GENOMIC DNA]</scope>
    <source>
        <strain evidence="6 7">M2</strain>
    </source>
</reference>
<dbReference type="InterPro" id="IPR017850">
    <property type="entry name" value="Alkaline_phosphatase_core_sf"/>
</dbReference>
<accession>A0A4P6Q0W6</accession>
<evidence type="ECO:0000259" key="5">
    <source>
        <dbReference type="Pfam" id="PF00884"/>
    </source>
</evidence>
<dbReference type="InterPro" id="IPR050738">
    <property type="entry name" value="Sulfatase"/>
</dbReference>
<feature type="domain" description="Sulfatase N-terminal" evidence="5">
    <location>
        <begin position="11"/>
        <end position="321"/>
    </location>
</feature>
<comment type="similarity">
    <text evidence="1">Belongs to the sulfatase family.</text>
</comment>
<evidence type="ECO:0000313" key="7">
    <source>
        <dbReference type="Proteomes" id="UP000292235"/>
    </source>
</evidence>
<dbReference type="EMBL" id="CP036455">
    <property type="protein sequence ID" value="QBI52831.1"/>
    <property type="molecule type" value="Genomic_DNA"/>
</dbReference>
<evidence type="ECO:0000313" key="6">
    <source>
        <dbReference type="EMBL" id="QBI52831.1"/>
    </source>
</evidence>
<dbReference type="AlphaFoldDB" id="A0A4P6Q0W6"/>
<dbReference type="CDD" id="cd16152">
    <property type="entry name" value="sulfatase_like"/>
    <property type="match status" value="1"/>
</dbReference>
<dbReference type="KEGG" id="strr:EKD16_05120"/>
<protein>
    <submittedName>
        <fullName evidence="6">Arylsulfatase</fullName>
        <ecNumber evidence="6">3.1.6.1</ecNumber>
    </submittedName>
</protein>
<evidence type="ECO:0000256" key="2">
    <source>
        <dbReference type="ARBA" id="ARBA00022723"/>
    </source>
</evidence>
<name>A0A4P6Q0W6_9ACTN</name>
<organism evidence="6 7">
    <name type="scientific">Streptomonospora litoralis</name>
    <dbReference type="NCBI Taxonomy" id="2498135"/>
    <lineage>
        <taxon>Bacteria</taxon>
        <taxon>Bacillati</taxon>
        <taxon>Actinomycetota</taxon>
        <taxon>Actinomycetes</taxon>
        <taxon>Streptosporangiales</taxon>
        <taxon>Nocardiopsidaceae</taxon>
        <taxon>Streptomonospora</taxon>
    </lineage>
</organism>
<evidence type="ECO:0000256" key="1">
    <source>
        <dbReference type="ARBA" id="ARBA00008779"/>
    </source>
</evidence>
<dbReference type="GO" id="GO:0004065">
    <property type="term" value="F:arylsulfatase activity"/>
    <property type="evidence" value="ECO:0007669"/>
    <property type="project" value="UniProtKB-EC"/>
</dbReference>
<dbReference type="PANTHER" id="PTHR42693">
    <property type="entry name" value="ARYLSULFATASE FAMILY MEMBER"/>
    <property type="match status" value="1"/>
</dbReference>
<gene>
    <name evidence="6" type="ORF">EKD16_05120</name>
</gene>